<feature type="binding site" evidence="9">
    <location>
        <position position="377"/>
    </location>
    <ligand>
        <name>Mg(2+)</name>
        <dbReference type="ChEBI" id="CHEBI:18420"/>
        <label>2</label>
    </ligand>
</feature>
<name>A0A8S5L4S4_9VIRU</name>
<keyword evidence="6" id="KW-0693">Viral RNA replication</keyword>
<dbReference type="InterPro" id="IPR007096">
    <property type="entry name" value="RNA-dir_Rpol_cat_phage"/>
</dbReference>
<evidence type="ECO:0000256" key="2">
    <source>
        <dbReference type="ARBA" id="ARBA00022484"/>
    </source>
</evidence>
<dbReference type="GO" id="GO:0003968">
    <property type="term" value="F:RNA-directed RNA polymerase activity"/>
    <property type="evidence" value="ECO:0007669"/>
    <property type="project" value="UniProtKB-KW"/>
</dbReference>
<dbReference type="GO" id="GO:0000166">
    <property type="term" value="F:nucleotide binding"/>
    <property type="evidence" value="ECO:0007669"/>
    <property type="project" value="UniProtKB-KW"/>
</dbReference>
<dbReference type="PROSITE" id="PS50522">
    <property type="entry name" value="RDRP_PHAGE"/>
    <property type="match status" value="1"/>
</dbReference>
<feature type="binding site" evidence="9">
    <location>
        <position position="378"/>
    </location>
    <ligand>
        <name>Mg(2+)</name>
        <dbReference type="ChEBI" id="CHEBI:18420"/>
        <label>2</label>
    </ligand>
</feature>
<dbReference type="GO" id="GO:0039694">
    <property type="term" value="P:viral RNA genome replication"/>
    <property type="evidence" value="ECO:0007669"/>
    <property type="project" value="InterPro"/>
</dbReference>
<keyword evidence="5" id="KW-0547">Nucleotide-binding</keyword>
<keyword evidence="3" id="KW-0808">Transferase</keyword>
<feature type="domain" description="RdRp catalytic" evidence="10">
    <location>
        <begin position="277"/>
        <end position="409"/>
    </location>
</feature>
<evidence type="ECO:0000256" key="4">
    <source>
        <dbReference type="ARBA" id="ARBA00022695"/>
    </source>
</evidence>
<comment type="cofactor">
    <cofactor evidence="9">
        <name>Mg(2+)</name>
        <dbReference type="ChEBI" id="CHEBI:18420"/>
    </cofactor>
    <text evidence="9">Binds 2 Mg(2+) per subunit.</text>
</comment>
<comment type="catalytic activity">
    <reaction evidence="8">
        <text>RNA(n) + a ribonucleoside 5'-triphosphate = RNA(n+1) + diphosphate</text>
        <dbReference type="Rhea" id="RHEA:21248"/>
        <dbReference type="Rhea" id="RHEA-COMP:14527"/>
        <dbReference type="Rhea" id="RHEA-COMP:17342"/>
        <dbReference type="ChEBI" id="CHEBI:33019"/>
        <dbReference type="ChEBI" id="CHEBI:61557"/>
        <dbReference type="ChEBI" id="CHEBI:140395"/>
        <dbReference type="EC" id="2.7.7.48"/>
    </reaction>
</comment>
<evidence type="ECO:0000256" key="3">
    <source>
        <dbReference type="ARBA" id="ARBA00022679"/>
    </source>
</evidence>
<organism evidence="11 12">
    <name type="scientific">ssRNA phage SRR5208570_6</name>
    <dbReference type="NCBI Taxonomy" id="2786383"/>
    <lineage>
        <taxon>Viruses</taxon>
        <taxon>Riboviria</taxon>
        <taxon>Orthornavirae</taxon>
        <taxon>Lenarviricota</taxon>
        <taxon>Leviviricetes</taxon>
        <taxon>Norzivirales</taxon>
        <taxon>Solspiviridae</taxon>
        <taxon>Tyrahlevirus</taxon>
        <taxon>Tyrahlevirus caenicola</taxon>
    </lineage>
</organism>
<dbReference type="KEGG" id="vg:80399347"/>
<keyword evidence="12" id="KW-1185">Reference proteome</keyword>
<evidence type="ECO:0000256" key="8">
    <source>
        <dbReference type="ARBA" id="ARBA00048744"/>
    </source>
</evidence>
<dbReference type="SUPFAM" id="SSF56672">
    <property type="entry name" value="DNA/RNA polymerases"/>
    <property type="match status" value="1"/>
</dbReference>
<evidence type="ECO:0000256" key="9">
    <source>
        <dbReference type="PIRSR" id="PIRSR605093-1"/>
    </source>
</evidence>
<evidence type="ECO:0000259" key="10">
    <source>
        <dbReference type="PROSITE" id="PS50522"/>
    </source>
</evidence>
<dbReference type="EC" id="2.7.7.48" evidence="1"/>
<sequence length="553" mass="62665">MSSSPVRSTKSARTSTVTASKLFLSMAYDLKVDKNPEVLDCYTLLCNGKYSQFLSTLDAWTSQMYTSIGSLGYRLHQLAALFSKYPFDDSTIDRDAVAIDKFMKSERKCRRMNQKFRLRRTRVEPPHMQYMREFIIGVLGFEPNYPHIYDKCDFGPGSSVGVHGKDTSVLNKLDTLTITPSALPVATAALLHNLHYARYLTGSNGIMQLEELFAGSFKPVQVPYNKITCVPKSAKTSRTIAIEPTLNGFLQKGVDLVLRQKLHRIGIDLSKQSLNQALAKIGSRDGSYATIDLSAASDSISIQLVKELLPAPWFALLDSIRSPSYHLNGDVIRYEKFCSMGNGFCFPLETLIFRAAVEYAMNHTVVHSNRTVSVYGDDIIVPYECALLLVEVLHDLGFNINADKTFIVGPFRESCGADFFFGENVRPIYIKKSLTNDFNMYPLLNMLSERKFMSSWQTVFDSIPKRWQYLRPYKREGDGAITVNRDVFMTSRHAKWNRSLHTWTWKEVVIVPARGRSVSCDQELFLGKLRGDLVRSESFSARFSERTRTQLTS</sequence>
<dbReference type="GO" id="GO:0046872">
    <property type="term" value="F:metal ion binding"/>
    <property type="evidence" value="ECO:0007669"/>
    <property type="project" value="UniProtKB-KW"/>
</dbReference>
<evidence type="ECO:0000256" key="6">
    <source>
        <dbReference type="ARBA" id="ARBA00022953"/>
    </source>
</evidence>
<keyword evidence="4" id="KW-0548">Nucleotidyltransferase</keyword>
<protein>
    <recommendedName>
        <fullName evidence="1">RNA-directed RNA polymerase</fullName>
        <ecNumber evidence="1">2.7.7.48</ecNumber>
    </recommendedName>
    <alternativeName>
        <fullName evidence="7">RNA replicase beta chain</fullName>
    </alternativeName>
</protein>
<accession>A0A8S5L4S4</accession>
<keyword evidence="9" id="KW-0460">Magnesium</keyword>
<proteinExistence type="predicted"/>
<evidence type="ECO:0000256" key="5">
    <source>
        <dbReference type="ARBA" id="ARBA00022741"/>
    </source>
</evidence>
<evidence type="ECO:0000313" key="12">
    <source>
        <dbReference type="Proteomes" id="UP000679153"/>
    </source>
</evidence>
<dbReference type="Pfam" id="PF03431">
    <property type="entry name" value="RNA_replicase_B"/>
    <property type="match status" value="1"/>
</dbReference>
<dbReference type="RefSeq" id="YP_010770128.1">
    <property type="nucleotide sequence ID" value="NC_074171.1"/>
</dbReference>
<keyword evidence="9" id="KW-0479">Metal-binding</keyword>
<dbReference type="InterPro" id="IPR043502">
    <property type="entry name" value="DNA/RNA_pol_sf"/>
</dbReference>
<reference evidence="11" key="1">
    <citation type="submission" date="2020-09" db="EMBL/GenBank/DDBJ databases">
        <title>Leviviricetes taxonomy.</title>
        <authorList>
            <person name="Stockdale S.R."/>
            <person name="Callanan J."/>
            <person name="Adriaenssens E.M."/>
            <person name="Kuhn J.H."/>
            <person name="Rumnieks J."/>
            <person name="Shkoporov A."/>
            <person name="Draper L.A."/>
            <person name="Ross P."/>
            <person name="Hill C."/>
        </authorList>
    </citation>
    <scope>NUCLEOTIDE SEQUENCE</scope>
</reference>
<gene>
    <name evidence="11" type="primary">SRR5208570_6_3</name>
</gene>
<evidence type="ECO:0000256" key="1">
    <source>
        <dbReference type="ARBA" id="ARBA00012494"/>
    </source>
</evidence>
<dbReference type="Proteomes" id="UP000679153">
    <property type="component" value="Segment"/>
</dbReference>
<evidence type="ECO:0000256" key="7">
    <source>
        <dbReference type="ARBA" id="ARBA00030248"/>
    </source>
</evidence>
<dbReference type="GeneID" id="80399347"/>
<evidence type="ECO:0000313" key="11">
    <source>
        <dbReference type="EMBL" id="DAD52343.1"/>
    </source>
</evidence>
<dbReference type="EMBL" id="BK014076">
    <property type="protein sequence ID" value="DAD52343.1"/>
    <property type="molecule type" value="Genomic_RNA"/>
</dbReference>
<keyword evidence="2 11" id="KW-0696">RNA-directed RNA polymerase</keyword>
<feature type="binding site" evidence="9">
    <location>
        <position position="292"/>
    </location>
    <ligand>
        <name>Mg(2+)</name>
        <dbReference type="ChEBI" id="CHEBI:18420"/>
        <label>2</label>
    </ligand>
</feature>
<dbReference type="InterPro" id="IPR005093">
    <property type="entry name" value="RNArep_beta"/>
</dbReference>